<dbReference type="CDD" id="cd05289">
    <property type="entry name" value="MDR_like_2"/>
    <property type="match status" value="1"/>
</dbReference>
<dbReference type="InterPro" id="IPR020843">
    <property type="entry name" value="ER"/>
</dbReference>
<evidence type="ECO:0000259" key="6">
    <source>
        <dbReference type="SMART" id="SM00829"/>
    </source>
</evidence>
<dbReference type="InterPro" id="IPR011032">
    <property type="entry name" value="GroES-like_sf"/>
</dbReference>
<dbReference type="GO" id="GO:0003723">
    <property type="term" value="F:RNA binding"/>
    <property type="evidence" value="ECO:0007669"/>
    <property type="project" value="UniProtKB-KW"/>
</dbReference>
<dbReference type="Gene3D" id="3.90.180.10">
    <property type="entry name" value="Medium-chain alcohol dehydrogenases, catalytic domain"/>
    <property type="match status" value="1"/>
</dbReference>
<dbReference type="InterPro" id="IPR051603">
    <property type="entry name" value="Zinc-ADH_QOR/CCCR"/>
</dbReference>
<dbReference type="Proteomes" id="UP000259273">
    <property type="component" value="Unassembled WGS sequence"/>
</dbReference>
<dbReference type="GO" id="GO:0005737">
    <property type="term" value="C:cytoplasm"/>
    <property type="evidence" value="ECO:0007669"/>
    <property type="project" value="UniProtKB-SubCell"/>
</dbReference>
<dbReference type="STRING" id="1121937.GCA_000423125_01499"/>
<dbReference type="Pfam" id="PF08240">
    <property type="entry name" value="ADH_N"/>
    <property type="match status" value="1"/>
</dbReference>
<gene>
    <name evidence="7" type="ORF">DCP75_09395</name>
</gene>
<reference evidence="7 8" key="1">
    <citation type="journal article" date="2018" name="Nat. Biotechnol.">
        <title>A standardized bacterial taxonomy based on genome phylogeny substantially revises the tree of life.</title>
        <authorList>
            <person name="Parks D.H."/>
            <person name="Chuvochina M."/>
            <person name="Waite D.W."/>
            <person name="Rinke C."/>
            <person name="Skarshewski A."/>
            <person name="Chaumeil P.A."/>
            <person name="Hugenholtz P."/>
        </authorList>
    </citation>
    <scope>NUCLEOTIDE SEQUENCE [LARGE SCALE GENOMIC DNA]</scope>
    <source>
        <strain evidence="7">UBA9158</strain>
    </source>
</reference>
<feature type="domain" description="Enoyl reductase (ER)" evidence="6">
    <location>
        <begin position="10"/>
        <end position="322"/>
    </location>
</feature>
<dbReference type="PROSITE" id="PS01162">
    <property type="entry name" value="QOR_ZETA_CRYSTAL"/>
    <property type="match status" value="1"/>
</dbReference>
<dbReference type="Gene3D" id="3.40.50.720">
    <property type="entry name" value="NAD(P)-binding Rossmann-like Domain"/>
    <property type="match status" value="1"/>
</dbReference>
<protein>
    <submittedName>
        <fullName evidence="7">NADP-dependent oxidoreductase</fullName>
    </submittedName>
</protein>
<dbReference type="Pfam" id="PF13602">
    <property type="entry name" value="ADH_zinc_N_2"/>
    <property type="match status" value="1"/>
</dbReference>
<dbReference type="AlphaFoldDB" id="A0A3C1KMM0"/>
<dbReference type="PANTHER" id="PTHR44154:SF1">
    <property type="entry name" value="QUINONE OXIDOREDUCTASE"/>
    <property type="match status" value="1"/>
</dbReference>
<dbReference type="SUPFAM" id="SSF50129">
    <property type="entry name" value="GroES-like"/>
    <property type="match status" value="1"/>
</dbReference>
<comment type="subcellular location">
    <subcellularLocation>
        <location evidence="1">Cytoplasm</location>
    </subcellularLocation>
</comment>
<evidence type="ECO:0000256" key="3">
    <source>
        <dbReference type="ARBA" id="ARBA00022490"/>
    </source>
</evidence>
<dbReference type="GO" id="GO:0016491">
    <property type="term" value="F:oxidoreductase activity"/>
    <property type="evidence" value="ECO:0007669"/>
    <property type="project" value="InterPro"/>
</dbReference>
<evidence type="ECO:0000256" key="4">
    <source>
        <dbReference type="ARBA" id="ARBA00022857"/>
    </source>
</evidence>
<dbReference type="InterPro" id="IPR036291">
    <property type="entry name" value="NAD(P)-bd_dom_sf"/>
</dbReference>
<evidence type="ECO:0000256" key="2">
    <source>
        <dbReference type="ARBA" id="ARBA00011881"/>
    </source>
</evidence>
<evidence type="ECO:0000256" key="5">
    <source>
        <dbReference type="ARBA" id="ARBA00022884"/>
    </source>
</evidence>
<dbReference type="PANTHER" id="PTHR44154">
    <property type="entry name" value="QUINONE OXIDOREDUCTASE"/>
    <property type="match status" value="1"/>
</dbReference>
<keyword evidence="3" id="KW-0963">Cytoplasm</keyword>
<proteinExistence type="predicted"/>
<keyword evidence="4" id="KW-0521">NADP</keyword>
<dbReference type="SUPFAM" id="SSF51735">
    <property type="entry name" value="NAD(P)-binding Rossmann-fold domains"/>
    <property type="match status" value="1"/>
</dbReference>
<dbReference type="EMBL" id="DMND01000130">
    <property type="protein sequence ID" value="HAN27915.1"/>
    <property type="molecule type" value="Genomic_DNA"/>
</dbReference>
<organism evidence="7 8">
    <name type="scientific">Haliea salexigens</name>
    <dbReference type="NCBI Taxonomy" id="287487"/>
    <lineage>
        <taxon>Bacteria</taxon>
        <taxon>Pseudomonadati</taxon>
        <taxon>Pseudomonadota</taxon>
        <taxon>Gammaproteobacteria</taxon>
        <taxon>Cellvibrionales</taxon>
        <taxon>Halieaceae</taxon>
        <taxon>Haliea</taxon>
    </lineage>
</organism>
<comment type="subunit">
    <text evidence="2">Homotetramer.</text>
</comment>
<evidence type="ECO:0000313" key="7">
    <source>
        <dbReference type="EMBL" id="HAN27915.1"/>
    </source>
</evidence>
<dbReference type="SMART" id="SM00829">
    <property type="entry name" value="PKS_ER"/>
    <property type="match status" value="1"/>
</dbReference>
<accession>A0A3C1KMM0</accession>
<keyword evidence="5" id="KW-0694">RNA-binding</keyword>
<dbReference type="GO" id="GO:0008270">
    <property type="term" value="F:zinc ion binding"/>
    <property type="evidence" value="ECO:0007669"/>
    <property type="project" value="InterPro"/>
</dbReference>
<dbReference type="InterPro" id="IPR002364">
    <property type="entry name" value="Quin_OxRdtase/zeta-crystal_CS"/>
</dbReference>
<evidence type="ECO:0000313" key="8">
    <source>
        <dbReference type="Proteomes" id="UP000259273"/>
    </source>
</evidence>
<name>A0A3C1KMM0_9GAMM</name>
<dbReference type="InterPro" id="IPR013154">
    <property type="entry name" value="ADH-like_N"/>
</dbReference>
<sequence length="328" mass="34980">MYAMIIERTGGPEVFQYAEIDTPEPGPGEVVVQVAYAGVNPADWKNREGHLAQFRPYVFPYIIGFDAAGRISAVGEGVEGFALGDRVFTPTNHGQGGQGSYAEFVVANADRVARIPEGLDFAQAAALPVASLTAWQGLFDRGGLQRGQQALIHGGSGGLGSFAVQFARWAGAEVAATCSTPNVQYLRDLGVDKVIDYRTENITREVQAWAPEGLDFLMDAVGVSTLPNGLDLVRSGGTFVSIPTLVDDGDIPAAAQAGAARGVNRVFSTMDDTNCTRTLEKIASLLVSGDVRLPPLRIFQLRDVADAHRILQQGHTRGKIVLEVANIE</sequence>
<evidence type="ECO:0000256" key="1">
    <source>
        <dbReference type="ARBA" id="ARBA00004496"/>
    </source>
</evidence>
<comment type="caution">
    <text evidence="7">The sequence shown here is derived from an EMBL/GenBank/DDBJ whole genome shotgun (WGS) entry which is preliminary data.</text>
</comment>